<evidence type="ECO:0000313" key="2">
    <source>
        <dbReference type="WBParaSite" id="PS1159_v2.g19706.t1"/>
    </source>
</evidence>
<evidence type="ECO:0000313" key="1">
    <source>
        <dbReference type="Proteomes" id="UP000887580"/>
    </source>
</evidence>
<protein>
    <submittedName>
        <fullName evidence="2">Uncharacterized protein</fullName>
    </submittedName>
</protein>
<sequence>MDESKLSPQYALISSKTIDPYSTRLIHPQTGVSVWSFKGSEYQNGIPSLFEPVGAIGDFFLAAIQNQPLLHFIGFNSRKRFHVKSIVPGKISFACTDPSGCFIFAAIEEKIYVWSVSFIQAKIKALTITFVVGLKLPGSESVEAYHKYNPHNTTVADIFVTSGQQPRILSVAGQTAVLYSLPSQRELLKVTVDYPITACTMDAGEFRIYLGFNNGEIVFINLNTRPFQIDEIFDPSRKSGAFNKFSDKHKAAITKLDVSFDGTMLVSGDSLGKYFIWSLQGNMVLHEGSFNGPIIKAIFVRPWASISDENYVAPHLNNTSFHKQLISNQMELTTIKEPNAEALLDAINEYRAVPLSSNGINTNGDIEMEEESTLVAPALSNDEKDKRIQELEKELEEVQAANAELYGMCRGMIVEDA</sequence>
<proteinExistence type="predicted"/>
<reference evidence="2" key="1">
    <citation type="submission" date="2022-11" db="UniProtKB">
        <authorList>
            <consortium name="WormBaseParasite"/>
        </authorList>
    </citation>
    <scope>IDENTIFICATION</scope>
</reference>
<name>A0AC35FQ44_9BILA</name>
<accession>A0AC35FQ44</accession>
<dbReference type="WBParaSite" id="PS1159_v2.g19706.t1">
    <property type="protein sequence ID" value="PS1159_v2.g19706.t1"/>
    <property type="gene ID" value="PS1159_v2.g19706"/>
</dbReference>
<organism evidence="1 2">
    <name type="scientific">Panagrolaimus sp. PS1159</name>
    <dbReference type="NCBI Taxonomy" id="55785"/>
    <lineage>
        <taxon>Eukaryota</taxon>
        <taxon>Metazoa</taxon>
        <taxon>Ecdysozoa</taxon>
        <taxon>Nematoda</taxon>
        <taxon>Chromadorea</taxon>
        <taxon>Rhabditida</taxon>
        <taxon>Tylenchina</taxon>
        <taxon>Panagrolaimomorpha</taxon>
        <taxon>Panagrolaimoidea</taxon>
        <taxon>Panagrolaimidae</taxon>
        <taxon>Panagrolaimus</taxon>
    </lineage>
</organism>
<dbReference type="Proteomes" id="UP000887580">
    <property type="component" value="Unplaced"/>
</dbReference>